<keyword evidence="2" id="KW-1185">Reference proteome</keyword>
<sequence>MPIAIESEYFPDIGNQCLVQEVEHFGKIGVLKNQRTIVCDIDDKCTKRDTTSETWRRRQDNSFFTSRRVNKRDLPLIPKSSKKASYTR</sequence>
<reference evidence="1 2" key="1">
    <citation type="submission" date="2021-06" db="EMBL/GenBank/DDBJ databases">
        <title>Caerostris extrusa draft genome.</title>
        <authorList>
            <person name="Kono N."/>
            <person name="Arakawa K."/>
        </authorList>
    </citation>
    <scope>NUCLEOTIDE SEQUENCE [LARGE SCALE GENOMIC DNA]</scope>
</reference>
<gene>
    <name evidence="1" type="ORF">CEXT_479381</name>
</gene>
<evidence type="ECO:0000313" key="2">
    <source>
        <dbReference type="Proteomes" id="UP001054945"/>
    </source>
</evidence>
<protein>
    <submittedName>
        <fullName evidence="1">Uncharacterized protein</fullName>
    </submittedName>
</protein>
<organism evidence="1 2">
    <name type="scientific">Caerostris extrusa</name>
    <name type="common">Bark spider</name>
    <name type="synonym">Caerostris bankana</name>
    <dbReference type="NCBI Taxonomy" id="172846"/>
    <lineage>
        <taxon>Eukaryota</taxon>
        <taxon>Metazoa</taxon>
        <taxon>Ecdysozoa</taxon>
        <taxon>Arthropoda</taxon>
        <taxon>Chelicerata</taxon>
        <taxon>Arachnida</taxon>
        <taxon>Araneae</taxon>
        <taxon>Araneomorphae</taxon>
        <taxon>Entelegynae</taxon>
        <taxon>Araneoidea</taxon>
        <taxon>Araneidae</taxon>
        <taxon>Caerostris</taxon>
    </lineage>
</organism>
<proteinExistence type="predicted"/>
<dbReference type="AlphaFoldDB" id="A0AAV4PZI1"/>
<accession>A0AAV4PZI1</accession>
<dbReference type="Proteomes" id="UP001054945">
    <property type="component" value="Unassembled WGS sequence"/>
</dbReference>
<evidence type="ECO:0000313" key="1">
    <source>
        <dbReference type="EMBL" id="GIY01286.1"/>
    </source>
</evidence>
<comment type="caution">
    <text evidence="1">The sequence shown here is derived from an EMBL/GenBank/DDBJ whole genome shotgun (WGS) entry which is preliminary data.</text>
</comment>
<name>A0AAV4PZI1_CAEEX</name>
<dbReference type="EMBL" id="BPLR01005293">
    <property type="protein sequence ID" value="GIY01286.1"/>
    <property type="molecule type" value="Genomic_DNA"/>
</dbReference>